<dbReference type="AlphaFoldDB" id="A0A6H9YM81"/>
<organism evidence="1 2">
    <name type="scientific">Actinomadura rudentiformis</name>
    <dbReference type="NCBI Taxonomy" id="359158"/>
    <lineage>
        <taxon>Bacteria</taxon>
        <taxon>Bacillati</taxon>
        <taxon>Actinomycetota</taxon>
        <taxon>Actinomycetes</taxon>
        <taxon>Streptosporangiales</taxon>
        <taxon>Thermomonosporaceae</taxon>
        <taxon>Actinomadura</taxon>
    </lineage>
</organism>
<evidence type="ECO:0000313" key="1">
    <source>
        <dbReference type="EMBL" id="KAB2347812.1"/>
    </source>
</evidence>
<sequence>MTRRSHVAFVTLVSVLSGCGGTGPSDVDYAVDALAGACADQKTVVVDCDDDKARWRVLGKRSSGQRPPGNGDPVSGAAATTYCGDFPGATAIAWSDRYSQLGDDSQRFKIVCMRAL</sequence>
<dbReference type="Proteomes" id="UP000468735">
    <property type="component" value="Unassembled WGS sequence"/>
</dbReference>
<proteinExistence type="predicted"/>
<reference evidence="1 2" key="1">
    <citation type="submission" date="2019-09" db="EMBL/GenBank/DDBJ databases">
        <title>Actinomadura physcomitrii sp. nov., a novel actinomycete isolated from moss [Physcomitrium sphaericum (Ludw) Fuernr].</title>
        <authorList>
            <person name="Zhuang X."/>
            <person name="Liu C."/>
        </authorList>
    </citation>
    <scope>NUCLEOTIDE SEQUENCE [LARGE SCALE GENOMIC DNA]</scope>
    <source>
        <strain evidence="1 2">HMC1</strain>
    </source>
</reference>
<evidence type="ECO:0008006" key="3">
    <source>
        <dbReference type="Google" id="ProtNLM"/>
    </source>
</evidence>
<evidence type="ECO:0000313" key="2">
    <source>
        <dbReference type="Proteomes" id="UP000468735"/>
    </source>
</evidence>
<dbReference type="RefSeq" id="WP_151561435.1">
    <property type="nucleotide sequence ID" value="NZ_WBMT01000008.1"/>
</dbReference>
<gene>
    <name evidence="1" type="ORF">F8566_18135</name>
</gene>
<comment type="caution">
    <text evidence="1">The sequence shown here is derived from an EMBL/GenBank/DDBJ whole genome shotgun (WGS) entry which is preliminary data.</text>
</comment>
<name>A0A6H9YM81_9ACTN</name>
<protein>
    <recommendedName>
        <fullName evidence="3">Lipoprotein</fullName>
    </recommendedName>
</protein>
<dbReference type="PROSITE" id="PS51257">
    <property type="entry name" value="PROKAR_LIPOPROTEIN"/>
    <property type="match status" value="1"/>
</dbReference>
<keyword evidence="2" id="KW-1185">Reference proteome</keyword>
<accession>A0A6H9YM81</accession>
<dbReference type="EMBL" id="WBMT01000008">
    <property type="protein sequence ID" value="KAB2347812.1"/>
    <property type="molecule type" value="Genomic_DNA"/>
</dbReference>